<sequence length="168" mass="19037">MMHDSHDKYPPAAETDSLLDRIESRPGFIGWKEAVVRELVLKQNWKWGRCVHQLTLSLTMDIKPMLLAWPLLILVDNWPRIHKISLDGFRGVRYREFPQGNGRHYLMMEVPRGHGSVSCVAWDTTGLATTQAPMPTETGDVEEGQSLPLALGGFLRFVAPYDLNPTAR</sequence>
<name>A0A9P7XY76_9FUNG</name>
<protein>
    <submittedName>
        <fullName evidence="1">Uncharacterized protein</fullName>
    </submittedName>
</protein>
<keyword evidence="2" id="KW-1185">Reference proteome</keyword>
<dbReference type="AlphaFoldDB" id="A0A9P7XY76"/>
<evidence type="ECO:0000313" key="1">
    <source>
        <dbReference type="EMBL" id="KAG9068069.1"/>
    </source>
</evidence>
<accession>A0A9P7XY76</accession>
<gene>
    <name evidence="1" type="ORF">KI688_011661</name>
</gene>
<proteinExistence type="predicted"/>
<dbReference type="EMBL" id="JAHRHY010000007">
    <property type="protein sequence ID" value="KAG9068069.1"/>
    <property type="molecule type" value="Genomic_DNA"/>
</dbReference>
<reference evidence="1" key="1">
    <citation type="submission" date="2021-06" db="EMBL/GenBank/DDBJ databases">
        <title>Genome Sequence of Mortierella hyaline Strain SCG-10, a Cold-Adapted, Nitrate-Reducing Fungus Isolated from Soil in Minnesota, USA.</title>
        <authorList>
            <person name="Aldossari N."/>
        </authorList>
    </citation>
    <scope>NUCLEOTIDE SEQUENCE</scope>
    <source>
        <strain evidence="1">SCG-10</strain>
    </source>
</reference>
<dbReference type="Proteomes" id="UP000707451">
    <property type="component" value="Unassembled WGS sequence"/>
</dbReference>
<comment type="caution">
    <text evidence="1">The sequence shown here is derived from an EMBL/GenBank/DDBJ whole genome shotgun (WGS) entry which is preliminary data.</text>
</comment>
<dbReference type="OrthoDB" id="10257471at2759"/>
<organism evidence="1 2">
    <name type="scientific">Linnemannia hyalina</name>
    <dbReference type="NCBI Taxonomy" id="64524"/>
    <lineage>
        <taxon>Eukaryota</taxon>
        <taxon>Fungi</taxon>
        <taxon>Fungi incertae sedis</taxon>
        <taxon>Mucoromycota</taxon>
        <taxon>Mortierellomycotina</taxon>
        <taxon>Mortierellomycetes</taxon>
        <taxon>Mortierellales</taxon>
        <taxon>Mortierellaceae</taxon>
        <taxon>Linnemannia</taxon>
    </lineage>
</organism>
<evidence type="ECO:0000313" key="2">
    <source>
        <dbReference type="Proteomes" id="UP000707451"/>
    </source>
</evidence>